<dbReference type="RefSeq" id="WP_305005640.1">
    <property type="nucleotide sequence ID" value="NZ_JAUQSY010000003.1"/>
</dbReference>
<protein>
    <recommendedName>
        <fullName evidence="3">Phage major capsid protein</fullName>
    </recommendedName>
</protein>
<name>A0ABT9B7S6_9BACT</name>
<dbReference type="EMBL" id="JAUQSY010000003">
    <property type="protein sequence ID" value="MDO7874327.1"/>
    <property type="molecule type" value="Genomic_DNA"/>
</dbReference>
<evidence type="ECO:0000313" key="2">
    <source>
        <dbReference type="Proteomes" id="UP001176429"/>
    </source>
</evidence>
<accession>A0ABT9B7S6</accession>
<reference evidence="1" key="1">
    <citation type="submission" date="2023-07" db="EMBL/GenBank/DDBJ databases">
        <authorList>
            <person name="Kim M.K."/>
        </authorList>
    </citation>
    <scope>NUCLEOTIDE SEQUENCE</scope>
    <source>
        <strain evidence="1">ASUV-10-1</strain>
    </source>
</reference>
<proteinExistence type="predicted"/>
<organism evidence="1 2">
    <name type="scientific">Hymenobacter aranciens</name>
    <dbReference type="NCBI Taxonomy" id="3063996"/>
    <lineage>
        <taxon>Bacteria</taxon>
        <taxon>Pseudomonadati</taxon>
        <taxon>Bacteroidota</taxon>
        <taxon>Cytophagia</taxon>
        <taxon>Cytophagales</taxon>
        <taxon>Hymenobacteraceae</taxon>
        <taxon>Hymenobacter</taxon>
    </lineage>
</organism>
<evidence type="ECO:0000313" key="1">
    <source>
        <dbReference type="EMBL" id="MDO7874327.1"/>
    </source>
</evidence>
<dbReference type="Proteomes" id="UP001176429">
    <property type="component" value="Unassembled WGS sequence"/>
</dbReference>
<evidence type="ECO:0008006" key="3">
    <source>
        <dbReference type="Google" id="ProtNLM"/>
    </source>
</evidence>
<comment type="caution">
    <text evidence="1">The sequence shown here is derived from an EMBL/GenBank/DDBJ whole genome shotgun (WGS) entry which is preliminary data.</text>
</comment>
<gene>
    <name evidence="1" type="ORF">Q5H93_06250</name>
</gene>
<sequence>MQYTPSTYSGTRYTEVLSELIHANDTIGKNFVRVIDGIKYKTSIPSISGGITLQPYAEVMPQGVSVNDTIKLSDAVLMPEKFTAYTTFTMNALRETYFSESMAKGAAQMDSDPFLNLVITQSQGKVGEEVEKKIWEGFSTVLTAATDVKKTTGPVLTAANLKAEFIKLYGDIDKNVIRSKEAVIYADLEIYQLLQLANVNEQFRDTFTVDQEGTARFLNTVINFVPMPVAGTVMAGRRSDFIVGTDLTDDFKGIEVGKVYNNSDLLFLKAVMTLATGVAATKQKVLRKVAP</sequence>
<keyword evidence="2" id="KW-1185">Reference proteome</keyword>